<keyword evidence="6" id="KW-0812">Transmembrane</keyword>
<proteinExistence type="predicted"/>
<protein>
    <recommendedName>
        <fullName evidence="2">histidine kinase</fullName>
        <ecNumber evidence="2">2.7.13.3</ecNumber>
    </recommendedName>
</protein>
<dbReference type="InterPro" id="IPR035965">
    <property type="entry name" value="PAS-like_dom_sf"/>
</dbReference>
<evidence type="ECO:0000313" key="8">
    <source>
        <dbReference type="EMBL" id="RRR74266.1"/>
    </source>
</evidence>
<dbReference type="SUPFAM" id="SSF47384">
    <property type="entry name" value="Homodimeric domain of signal transducing histidine kinase"/>
    <property type="match status" value="1"/>
</dbReference>
<evidence type="ECO:0000256" key="2">
    <source>
        <dbReference type="ARBA" id="ARBA00012438"/>
    </source>
</evidence>
<dbReference type="InterPro" id="IPR036097">
    <property type="entry name" value="HisK_dim/P_sf"/>
</dbReference>
<dbReference type="Gene3D" id="3.30.450.20">
    <property type="entry name" value="PAS domain"/>
    <property type="match status" value="1"/>
</dbReference>
<keyword evidence="5" id="KW-0902">Two-component regulatory system</keyword>
<sequence>MTLNPYALSLIVTAAISLLLAFFVWRRQRDAGGRIFVLLMAALTFWSLGYAGELASSDVALMRTWVVVQYVGIVATPVLWLLFTLHYSGMGGQLKRHHYAALFVMPSITLLLNATNERWHFLYYRDLRVAFDGPISLLVLTPGPWYWVHTLYSYLAILAGALILARLWLHTPNLYRQQVTLMLMSACLPLVMNVIYLSGMSPWPNLDLSPFGFTATGVLVTIALFRFGLFDLSPIARNSLFEGLRNPVLVLDTQGRIADLNQATQGVLGAAFQPKLGLLAAESLAAWPPLASFCSQSGEGRLELELCSEPLQAYEILRTPLNDQQGRLLGQIVVFNDITLRYQAERERLALERQMLHTQKLESLGVLAGGIAHDFNNLLMSIIGNLDLARLDLDDDHPAQAPLGDAERATRRAADLTRQLQAYSGKGSVTLRPFNLSQLVEEMVTIVRISLKRHANIQLRLAPDLPRIEGDNHQIQQAVLHLITNASEAISAEDGAIILTTGTREYNGTELVANRVERNIQAGRFVYLSVTDDGSGMDAATVERMFEPFFTTKDYGRGIGLATVMGVVRSHRGAILVASSPGVGSTITILFPVAEG</sequence>
<dbReference type="SUPFAM" id="SSF55785">
    <property type="entry name" value="PYP-like sensor domain (PAS domain)"/>
    <property type="match status" value="1"/>
</dbReference>
<comment type="catalytic activity">
    <reaction evidence="1">
        <text>ATP + protein L-histidine = ADP + protein N-phospho-L-histidine.</text>
        <dbReference type="EC" id="2.7.13.3"/>
    </reaction>
</comment>
<keyword evidence="6" id="KW-0472">Membrane</keyword>
<comment type="caution">
    <text evidence="8">The sequence shown here is derived from an EMBL/GenBank/DDBJ whole genome shotgun (WGS) entry which is preliminary data.</text>
</comment>
<dbReference type="EMBL" id="RSAS01000285">
    <property type="protein sequence ID" value="RRR74266.1"/>
    <property type="molecule type" value="Genomic_DNA"/>
</dbReference>
<dbReference type="Proteomes" id="UP000280307">
    <property type="component" value="Unassembled WGS sequence"/>
</dbReference>
<dbReference type="GO" id="GO:0000155">
    <property type="term" value="F:phosphorelay sensor kinase activity"/>
    <property type="evidence" value="ECO:0007669"/>
    <property type="project" value="InterPro"/>
</dbReference>
<dbReference type="PRINTS" id="PR00344">
    <property type="entry name" value="BCTRLSENSOR"/>
</dbReference>
<accession>A0A426U3A2</accession>
<gene>
    <name evidence="8" type="ORF">EI684_07445</name>
</gene>
<evidence type="ECO:0000256" key="1">
    <source>
        <dbReference type="ARBA" id="ARBA00000085"/>
    </source>
</evidence>
<feature type="transmembrane region" description="Helical" evidence="6">
    <location>
        <begin position="146"/>
        <end position="169"/>
    </location>
</feature>
<evidence type="ECO:0000256" key="6">
    <source>
        <dbReference type="SAM" id="Phobius"/>
    </source>
</evidence>
<dbReference type="AlphaFoldDB" id="A0A426U3A2"/>
<feature type="transmembrane region" description="Helical" evidence="6">
    <location>
        <begin position="211"/>
        <end position="229"/>
    </location>
</feature>
<dbReference type="PANTHER" id="PTHR43065:SF42">
    <property type="entry name" value="TWO-COMPONENT SENSOR PPRA"/>
    <property type="match status" value="1"/>
</dbReference>
<dbReference type="CDD" id="cd00082">
    <property type="entry name" value="HisKA"/>
    <property type="match status" value="1"/>
</dbReference>
<dbReference type="InterPro" id="IPR036890">
    <property type="entry name" value="HATPase_C_sf"/>
</dbReference>
<dbReference type="PANTHER" id="PTHR43065">
    <property type="entry name" value="SENSOR HISTIDINE KINASE"/>
    <property type="match status" value="1"/>
</dbReference>
<dbReference type="PROSITE" id="PS50109">
    <property type="entry name" value="HIS_KIN"/>
    <property type="match status" value="1"/>
</dbReference>
<dbReference type="Pfam" id="PF16927">
    <property type="entry name" value="HisKA_7TM"/>
    <property type="match status" value="1"/>
</dbReference>
<name>A0A426U3A2_9CHLR</name>
<feature type="transmembrane region" description="Helical" evidence="6">
    <location>
        <begin position="6"/>
        <end position="25"/>
    </location>
</feature>
<dbReference type="InterPro" id="IPR013656">
    <property type="entry name" value="PAS_4"/>
</dbReference>
<evidence type="ECO:0000259" key="7">
    <source>
        <dbReference type="PROSITE" id="PS50109"/>
    </source>
</evidence>
<dbReference type="EC" id="2.7.13.3" evidence="2"/>
<dbReference type="SMART" id="SM00387">
    <property type="entry name" value="HATPase_c"/>
    <property type="match status" value="1"/>
</dbReference>
<keyword evidence="4" id="KW-0808">Transferase</keyword>
<feature type="transmembrane region" description="Helical" evidence="6">
    <location>
        <begin position="64"/>
        <end position="85"/>
    </location>
</feature>
<keyword evidence="6" id="KW-1133">Transmembrane helix</keyword>
<dbReference type="SUPFAM" id="SSF55874">
    <property type="entry name" value="ATPase domain of HSP90 chaperone/DNA topoisomerase II/histidine kinase"/>
    <property type="match status" value="1"/>
</dbReference>
<feature type="transmembrane region" description="Helical" evidence="6">
    <location>
        <begin position="181"/>
        <end position="199"/>
    </location>
</feature>
<dbReference type="InterPro" id="IPR003661">
    <property type="entry name" value="HisK_dim/P_dom"/>
</dbReference>
<dbReference type="InterPro" id="IPR031621">
    <property type="entry name" value="HisKA_7TM"/>
</dbReference>
<evidence type="ECO:0000313" key="9">
    <source>
        <dbReference type="Proteomes" id="UP000280307"/>
    </source>
</evidence>
<reference evidence="8 9" key="1">
    <citation type="submission" date="2018-12" db="EMBL/GenBank/DDBJ databases">
        <title>Genome Sequence of Candidatus Viridilinea halotolerans isolated from saline sulfide-rich spring.</title>
        <authorList>
            <person name="Grouzdev D.S."/>
            <person name="Burganskaya E.I."/>
            <person name="Krutkina M.S."/>
            <person name="Sukhacheva M.V."/>
            <person name="Gorlenko V.M."/>
        </authorList>
    </citation>
    <scope>NUCLEOTIDE SEQUENCE [LARGE SCALE GENOMIC DNA]</scope>
    <source>
        <strain evidence="8">Chok-6</strain>
    </source>
</reference>
<dbReference type="InterPro" id="IPR005467">
    <property type="entry name" value="His_kinase_dom"/>
</dbReference>
<feature type="transmembrane region" description="Helical" evidence="6">
    <location>
        <begin position="97"/>
        <end position="115"/>
    </location>
</feature>
<dbReference type="Gene3D" id="1.10.287.130">
    <property type="match status" value="1"/>
</dbReference>
<evidence type="ECO:0000256" key="5">
    <source>
        <dbReference type="ARBA" id="ARBA00023012"/>
    </source>
</evidence>
<feature type="domain" description="Histidine kinase" evidence="7">
    <location>
        <begin position="370"/>
        <end position="595"/>
    </location>
</feature>
<dbReference type="InterPro" id="IPR003594">
    <property type="entry name" value="HATPase_dom"/>
</dbReference>
<evidence type="ECO:0000256" key="4">
    <source>
        <dbReference type="ARBA" id="ARBA00022777"/>
    </source>
</evidence>
<organism evidence="8 9">
    <name type="scientific">Candidatus Viridilinea halotolerans</name>
    <dbReference type="NCBI Taxonomy" id="2491704"/>
    <lineage>
        <taxon>Bacteria</taxon>
        <taxon>Bacillati</taxon>
        <taxon>Chloroflexota</taxon>
        <taxon>Chloroflexia</taxon>
        <taxon>Chloroflexales</taxon>
        <taxon>Chloroflexineae</taxon>
        <taxon>Oscillochloridaceae</taxon>
        <taxon>Candidatus Viridilinea</taxon>
    </lineage>
</organism>
<dbReference type="Pfam" id="PF08448">
    <property type="entry name" value="PAS_4"/>
    <property type="match status" value="1"/>
</dbReference>
<evidence type="ECO:0000256" key="3">
    <source>
        <dbReference type="ARBA" id="ARBA00022553"/>
    </source>
</evidence>
<feature type="transmembrane region" description="Helical" evidence="6">
    <location>
        <begin position="32"/>
        <end position="52"/>
    </location>
</feature>
<keyword evidence="4" id="KW-0418">Kinase</keyword>
<dbReference type="Pfam" id="PF02518">
    <property type="entry name" value="HATPase_c"/>
    <property type="match status" value="1"/>
</dbReference>
<dbReference type="InterPro" id="IPR004358">
    <property type="entry name" value="Sig_transdc_His_kin-like_C"/>
</dbReference>
<dbReference type="Gene3D" id="3.30.565.10">
    <property type="entry name" value="Histidine kinase-like ATPase, C-terminal domain"/>
    <property type="match status" value="1"/>
</dbReference>
<keyword evidence="3" id="KW-0597">Phosphoprotein</keyword>